<dbReference type="KEGG" id="bpb:bpr_IV034"/>
<evidence type="ECO:0000313" key="4">
    <source>
        <dbReference type="Proteomes" id="UP000001299"/>
    </source>
</evidence>
<dbReference type="InterPro" id="IPR027417">
    <property type="entry name" value="P-loop_NTPase"/>
</dbReference>
<gene>
    <name evidence="3" type="ordered locus">bpr_IV034</name>
</gene>
<reference evidence="3 4" key="1">
    <citation type="journal article" date="2010" name="PLoS ONE">
        <title>The glycobiome of the rumen bacterium Butyrivibrio proteoclasticus B316(T) highlights adaptation to a polysaccharide-rich environment.</title>
        <authorList>
            <person name="Kelly W.J."/>
            <person name="Leahy S.C."/>
            <person name="Altermann E."/>
            <person name="Yeoman C.J."/>
            <person name="Dunne J.C."/>
            <person name="Kong Z."/>
            <person name="Pacheco D.M."/>
            <person name="Li D."/>
            <person name="Noel S.J."/>
            <person name="Moon C.D."/>
            <person name="Cookson A.L."/>
            <person name="Attwood G.T."/>
        </authorList>
    </citation>
    <scope>NUCLEOTIDE SEQUENCE [LARGE SCALE GENOMIC DNA]</scope>
    <source>
        <strain evidence="4">ATCC 51982 / DSM 14932 / B316</strain>
        <plasmid evidence="4">Plasmid pCY186</plasmid>
    </source>
</reference>
<dbReference type="InterPro" id="IPR050921">
    <property type="entry name" value="T4SS_GSP_E_ATPase"/>
</dbReference>
<comment type="similarity">
    <text evidence="1">Belongs to the GSP E family.</text>
</comment>
<dbReference type="HOGENOM" id="CLU_030333_0_0_9"/>
<keyword evidence="4" id="KW-1185">Reference proteome</keyword>
<protein>
    <submittedName>
        <fullName evidence="3">ATPase</fullName>
    </submittedName>
</protein>
<evidence type="ECO:0000256" key="1">
    <source>
        <dbReference type="ARBA" id="ARBA00006611"/>
    </source>
</evidence>
<dbReference type="AlphaFoldDB" id="E0S4R7"/>
<dbReference type="PANTHER" id="PTHR30486">
    <property type="entry name" value="TWITCHING MOTILITY PROTEIN PILT"/>
    <property type="match status" value="1"/>
</dbReference>
<dbReference type="eggNOG" id="COG0630">
    <property type="taxonomic scope" value="Bacteria"/>
</dbReference>
<dbReference type="GO" id="GO:0016887">
    <property type="term" value="F:ATP hydrolysis activity"/>
    <property type="evidence" value="ECO:0007669"/>
    <property type="project" value="InterPro"/>
</dbReference>
<proteinExistence type="inferred from homology"/>
<dbReference type="PANTHER" id="PTHR30486:SF6">
    <property type="entry name" value="TYPE IV PILUS RETRACTATION ATPASE PILT"/>
    <property type="match status" value="1"/>
</dbReference>
<name>E0S4R7_BUTPB</name>
<dbReference type="SUPFAM" id="SSF52540">
    <property type="entry name" value="P-loop containing nucleoside triphosphate hydrolases"/>
    <property type="match status" value="1"/>
</dbReference>
<evidence type="ECO:0000256" key="2">
    <source>
        <dbReference type="SAM" id="Phobius"/>
    </source>
</evidence>
<dbReference type="EMBL" id="CP001813">
    <property type="protein sequence ID" value="ADL36399.1"/>
    <property type="molecule type" value="Genomic_DNA"/>
</dbReference>
<organism evidence="3 4">
    <name type="scientific">Butyrivibrio proteoclasticus (strain ATCC 51982 / DSM 14932 / B316)</name>
    <name type="common">Clostridium proteoclasticum</name>
    <dbReference type="NCBI Taxonomy" id="515622"/>
    <lineage>
        <taxon>Bacteria</taxon>
        <taxon>Bacillati</taxon>
        <taxon>Bacillota</taxon>
        <taxon>Clostridia</taxon>
        <taxon>Lachnospirales</taxon>
        <taxon>Lachnospiraceae</taxon>
        <taxon>Butyrivibrio</taxon>
    </lineage>
</organism>
<dbReference type="Proteomes" id="UP000001299">
    <property type="component" value="Plasmid pCY186"/>
</dbReference>
<accession>E0S4R7</accession>
<keyword evidence="2" id="KW-0472">Membrane</keyword>
<dbReference type="Gene3D" id="3.40.50.300">
    <property type="entry name" value="P-loop containing nucleotide triphosphate hydrolases"/>
    <property type="match status" value="1"/>
</dbReference>
<evidence type="ECO:0000313" key="3">
    <source>
        <dbReference type="EMBL" id="ADL36399.1"/>
    </source>
</evidence>
<keyword evidence="2" id="KW-1133">Transmembrane helix</keyword>
<geneLocation type="plasmid" evidence="3 4">
    <name>pCY186</name>
</geneLocation>
<dbReference type="RefSeq" id="WP_013283047.1">
    <property type="nucleotide sequence ID" value="NC_014390.1"/>
</dbReference>
<keyword evidence="3" id="KW-0614">Plasmid</keyword>
<keyword evidence="2" id="KW-0812">Transmembrane</keyword>
<feature type="transmembrane region" description="Helical" evidence="2">
    <location>
        <begin position="6"/>
        <end position="24"/>
    </location>
</feature>
<sequence>MQTLNFILILVIGLALIAFLFWYFTKLSKSEEQLDFENPYTIKHITAQVAEEFSSALKVNLKEQNLTRKELEARESAKQELRISLKESAYGNPIAKKYIKNFIKDIIRGKAINVTEDTVNNVIAFDNPIRLTPRDKFEIMLYFYMKEYKKDGLIQLIEDYEWLKPKVDEDGDYLYEVTNEEIEEAYKDFIVTIESIDYEDKLEIISQRVFSEYKGFGAADILFDNAIDEVDGGTSGIPFTGYSQQAEDAPYSYECVWIKVHGIDLKLKFLSLESQDELVRICSNVYKHNAPYALSRRNPKVVSTMMDNSRVVVARPPASDSWEFFVRKFDSVGSLVPGKLLADENSIVPITFMKYFIKGYLNIIISGMQAAGKTTTLKSFIRFVPKSENIRIQELAFESNLRQAYPDRNISTLQETDNFTAQEGLDLEKKMNGSYFVFAEVATAEGASWLVQTAQVGNKATIGTHHGKTLRDLIISMRNNLLDAHSGAGFQSERAAEEMVARALNIDFHMESVGGHRFCSRITEIIPIEDTRYPSELPENKDLPLEEKLKLDTLESFRRKTDREVYTSRDLVVFENGRYVFKSMPTEATMQKIRANLKSDEQRALFEAEFNELKKYA</sequence>